<proteinExistence type="predicted"/>
<gene>
    <name evidence="1" type="ORF">DUNSADRAFT_13536</name>
</gene>
<keyword evidence="2" id="KW-1185">Reference proteome</keyword>
<organism evidence="1 2">
    <name type="scientific">Dunaliella salina</name>
    <name type="common">Green alga</name>
    <name type="synonym">Protococcus salinus</name>
    <dbReference type="NCBI Taxonomy" id="3046"/>
    <lineage>
        <taxon>Eukaryota</taxon>
        <taxon>Viridiplantae</taxon>
        <taxon>Chlorophyta</taxon>
        <taxon>core chlorophytes</taxon>
        <taxon>Chlorophyceae</taxon>
        <taxon>CS clade</taxon>
        <taxon>Chlamydomonadales</taxon>
        <taxon>Dunaliellaceae</taxon>
        <taxon>Dunaliella</taxon>
    </lineage>
</organism>
<accession>A0ABQ7G943</accession>
<dbReference type="SUPFAM" id="SSF48371">
    <property type="entry name" value="ARM repeat"/>
    <property type="match status" value="1"/>
</dbReference>
<dbReference type="EMBL" id="MU069973">
    <property type="protein sequence ID" value="KAF5831134.1"/>
    <property type="molecule type" value="Genomic_DNA"/>
</dbReference>
<comment type="caution">
    <text evidence="1">The sequence shown here is derived from an EMBL/GenBank/DDBJ whole genome shotgun (WGS) entry which is preliminary data.</text>
</comment>
<sequence length="243" mass="25716">MLESKGRMRLVDVVRRICSVPSQAQTTCVACLEGIHELNGLFLSMRSYQEAEGLAHEVLLAAASLQAAQPQVPSLLGALATVTSSCEPPSVLALHCLIFLASASPLAQEQMVAHGVVPLLAGQLLGASDTLEPALRLGSLHLLQLLTAGCPKHIVHDGSLGAVLRVVVTCLRDHQQQPRVCGMGLGLLQELAYSRKVLQHKVLTSQILPALEALISSGSTAELTSSAARLHKLLICLPKLMKA</sequence>
<evidence type="ECO:0000313" key="2">
    <source>
        <dbReference type="Proteomes" id="UP000815325"/>
    </source>
</evidence>
<dbReference type="InterPro" id="IPR011989">
    <property type="entry name" value="ARM-like"/>
</dbReference>
<protein>
    <submittedName>
        <fullName evidence="1">Uncharacterized protein</fullName>
    </submittedName>
</protein>
<reference evidence="1" key="1">
    <citation type="submission" date="2017-08" db="EMBL/GenBank/DDBJ databases">
        <authorList>
            <person name="Polle J.E."/>
            <person name="Barry K."/>
            <person name="Cushman J."/>
            <person name="Schmutz J."/>
            <person name="Tran D."/>
            <person name="Hathwaick L.T."/>
            <person name="Yim W.C."/>
            <person name="Jenkins J."/>
            <person name="Mckie-Krisberg Z.M."/>
            <person name="Prochnik S."/>
            <person name="Lindquist E."/>
            <person name="Dockter R.B."/>
            <person name="Adam C."/>
            <person name="Molina H."/>
            <person name="Bunkerborg J."/>
            <person name="Jin E."/>
            <person name="Buchheim M."/>
            <person name="Magnuson J."/>
        </authorList>
    </citation>
    <scope>NUCLEOTIDE SEQUENCE</scope>
    <source>
        <strain evidence="1">CCAP 19/18</strain>
    </source>
</reference>
<evidence type="ECO:0000313" key="1">
    <source>
        <dbReference type="EMBL" id="KAF5831134.1"/>
    </source>
</evidence>
<dbReference type="Gene3D" id="1.25.10.10">
    <property type="entry name" value="Leucine-rich Repeat Variant"/>
    <property type="match status" value="1"/>
</dbReference>
<name>A0ABQ7G943_DUNSA</name>
<dbReference type="InterPro" id="IPR016024">
    <property type="entry name" value="ARM-type_fold"/>
</dbReference>
<dbReference type="Proteomes" id="UP000815325">
    <property type="component" value="Unassembled WGS sequence"/>
</dbReference>